<accession>A0A1L7XDL8</accession>
<gene>
    <name evidence="2" type="ORF">PAC_13009</name>
</gene>
<dbReference type="InterPro" id="IPR014347">
    <property type="entry name" value="Tautomerase/MIF_sf"/>
</dbReference>
<feature type="domain" description="Tautomerase cis-CaaD-like" evidence="1">
    <location>
        <begin position="1"/>
        <end position="135"/>
    </location>
</feature>
<protein>
    <recommendedName>
        <fullName evidence="1">Tautomerase cis-CaaD-like domain-containing protein</fullName>
    </recommendedName>
</protein>
<dbReference type="Gene3D" id="3.30.429.10">
    <property type="entry name" value="Macrophage Migration Inhibitory Factor"/>
    <property type="match status" value="1"/>
</dbReference>
<evidence type="ECO:0000259" key="1">
    <source>
        <dbReference type="Pfam" id="PF14832"/>
    </source>
</evidence>
<organism evidence="2 3">
    <name type="scientific">Phialocephala subalpina</name>
    <dbReference type="NCBI Taxonomy" id="576137"/>
    <lineage>
        <taxon>Eukaryota</taxon>
        <taxon>Fungi</taxon>
        <taxon>Dikarya</taxon>
        <taxon>Ascomycota</taxon>
        <taxon>Pezizomycotina</taxon>
        <taxon>Leotiomycetes</taxon>
        <taxon>Helotiales</taxon>
        <taxon>Mollisiaceae</taxon>
        <taxon>Phialocephala</taxon>
        <taxon>Phialocephala fortinii species complex</taxon>
    </lineage>
</organism>
<reference evidence="2 3" key="1">
    <citation type="submission" date="2016-03" db="EMBL/GenBank/DDBJ databases">
        <authorList>
            <person name="Ploux O."/>
        </authorList>
    </citation>
    <scope>NUCLEOTIDE SEQUENCE [LARGE SCALE GENOMIC DNA]</scope>
    <source>
        <strain evidence="2 3">UAMH 11012</strain>
    </source>
</reference>
<keyword evidence="3" id="KW-1185">Reference proteome</keyword>
<evidence type="ECO:0000313" key="3">
    <source>
        <dbReference type="Proteomes" id="UP000184330"/>
    </source>
</evidence>
<evidence type="ECO:0000313" key="2">
    <source>
        <dbReference type="EMBL" id="CZR63112.1"/>
    </source>
</evidence>
<sequence length="150" mass="17179">MPLLQLYTNIGQLSVEEKQEIASTLTGIYAKIMPEFFVTIIFHELPHGSFFVGSKPADGKFVRFHAEHIAVNWNEDRARANAYLDWLGGVLKERFEPKGWTWEFNVVETDRHLWRVQSIVPPPIGSEALKTWETAGKGIPWEEEQANGKL</sequence>
<dbReference type="AlphaFoldDB" id="A0A1L7XDL8"/>
<dbReference type="Proteomes" id="UP000184330">
    <property type="component" value="Unassembled WGS sequence"/>
</dbReference>
<proteinExistence type="predicted"/>
<dbReference type="Pfam" id="PF14832">
    <property type="entry name" value="Tautomerase_3"/>
    <property type="match status" value="1"/>
</dbReference>
<dbReference type="InterPro" id="IPR028116">
    <property type="entry name" value="Cis-CaaD-like"/>
</dbReference>
<name>A0A1L7XDL8_9HELO</name>
<dbReference type="EMBL" id="FJOG01000022">
    <property type="protein sequence ID" value="CZR63112.1"/>
    <property type="molecule type" value="Genomic_DNA"/>
</dbReference>
<dbReference type="OrthoDB" id="2129288at2759"/>